<reference evidence="6 7" key="1">
    <citation type="submission" date="2020-04" db="EMBL/GenBank/DDBJ databases">
        <authorList>
            <person name="Wallbank WR R."/>
            <person name="Pardo Diaz C."/>
            <person name="Kozak K."/>
            <person name="Martin S."/>
            <person name="Jiggins C."/>
            <person name="Moest M."/>
            <person name="Warren A I."/>
            <person name="Byers J.R.P. K."/>
            <person name="Montejo-Kovacevich G."/>
            <person name="Yen C E."/>
        </authorList>
    </citation>
    <scope>NUCLEOTIDE SEQUENCE [LARGE SCALE GENOMIC DNA]</scope>
</reference>
<dbReference type="EMBL" id="CADEBD010000314">
    <property type="protein sequence ID" value="CAB3242788.1"/>
    <property type="molecule type" value="Genomic_DNA"/>
</dbReference>
<name>A0A8S1ACU2_ARCPL</name>
<feature type="region of interest" description="Disordered" evidence="5">
    <location>
        <begin position="134"/>
        <end position="194"/>
    </location>
</feature>
<dbReference type="Pfam" id="PF07545">
    <property type="entry name" value="Vg_Tdu"/>
    <property type="match status" value="1"/>
</dbReference>
<comment type="subcellular location">
    <subcellularLocation>
        <location evidence="1">Nucleus</location>
    </subcellularLocation>
</comment>
<feature type="compositionally biased region" description="Low complexity" evidence="5">
    <location>
        <begin position="177"/>
        <end position="194"/>
    </location>
</feature>
<organism evidence="6 7">
    <name type="scientific">Arctia plantaginis</name>
    <name type="common">Wood tiger moth</name>
    <name type="synonym">Phalaena plantaginis</name>
    <dbReference type="NCBI Taxonomy" id="874455"/>
    <lineage>
        <taxon>Eukaryota</taxon>
        <taxon>Metazoa</taxon>
        <taxon>Ecdysozoa</taxon>
        <taxon>Arthropoda</taxon>
        <taxon>Hexapoda</taxon>
        <taxon>Insecta</taxon>
        <taxon>Pterygota</taxon>
        <taxon>Neoptera</taxon>
        <taxon>Endopterygota</taxon>
        <taxon>Lepidoptera</taxon>
        <taxon>Glossata</taxon>
        <taxon>Ditrysia</taxon>
        <taxon>Noctuoidea</taxon>
        <taxon>Erebidae</taxon>
        <taxon>Arctiinae</taxon>
        <taxon>Arctia</taxon>
    </lineage>
</organism>
<feature type="compositionally biased region" description="Low complexity" evidence="5">
    <location>
        <begin position="141"/>
        <end position="152"/>
    </location>
</feature>
<evidence type="ECO:0000256" key="2">
    <source>
        <dbReference type="ARBA" id="ARBA00023015"/>
    </source>
</evidence>
<evidence type="ECO:0000256" key="4">
    <source>
        <dbReference type="ARBA" id="ARBA00023242"/>
    </source>
</evidence>
<evidence type="ECO:0008006" key="8">
    <source>
        <dbReference type="Google" id="ProtNLM"/>
    </source>
</evidence>
<accession>A0A8S1ACU2</accession>
<gene>
    <name evidence="6" type="ORF">APLA_LOCUS10075</name>
</gene>
<sequence>MLHLLLDGEIKKRSKSGEVRALGRGRRWPGSERAAWGARAAGRHGGELPRGDVRRLLPLPVRARGRALLPPRAALPVRPVFTSGVNCANRITKVKMSVRKPGHGAASDTVDSVLMCGMFNVQSGAGNVGSEAYGSGGAGVSSGSASSGAQSPGSPPHAHHAHHASRLRAKEEDLSAHGRASADAGGSSESEGECAGSSAARARAQYVSANCVVFTHYSGDVAAVVDEHFARALSLDKPKESVPMVSRNLPASFFNAAAAAGVGAGAACSGVDLYEYDPWHQHYGGYGHAAHRHAAEYHAAAHVHHNMAAAAGYPGLLLPRSSLHHQYKPVDWGAQHAPHLDPAACSPYSYPSVPGLRVKTSTVEYEETAGVGTAKSAEEASLRGITMPLRLRHWIMVYAPTSSSSDESVEFDLYLEFSTATTPKRELLLIMGYFNAKMGETTMDDGNRNIVGRSGGAGAGHVQGPVLVLRGPPPPRRTLVRCAPPSSRCTSSVVVTSDACPRDGLAPAPALALNVDYLKYVPFILQFELSCVVNLV</sequence>
<dbReference type="Proteomes" id="UP000494256">
    <property type="component" value="Unassembled WGS sequence"/>
</dbReference>
<evidence type="ECO:0000313" key="6">
    <source>
        <dbReference type="EMBL" id="CAB3242788.1"/>
    </source>
</evidence>
<dbReference type="GO" id="GO:0005634">
    <property type="term" value="C:nucleus"/>
    <property type="evidence" value="ECO:0007669"/>
    <property type="project" value="UniProtKB-SubCell"/>
</dbReference>
<protein>
    <recommendedName>
        <fullName evidence="8">Protein vestigial</fullName>
    </recommendedName>
</protein>
<dbReference type="AlphaFoldDB" id="A0A8S1ACU2"/>
<keyword evidence="4" id="KW-0539">Nucleus</keyword>
<evidence type="ECO:0000256" key="5">
    <source>
        <dbReference type="SAM" id="MobiDB-lite"/>
    </source>
</evidence>
<feature type="compositionally biased region" description="Basic residues" evidence="5">
    <location>
        <begin position="157"/>
        <end position="167"/>
    </location>
</feature>
<dbReference type="PANTHER" id="PTHR15950">
    <property type="entry name" value="TRANSCRIPTION COFACTOR VESTIGIAL-LIKE PROTEIN"/>
    <property type="match status" value="1"/>
</dbReference>
<evidence type="ECO:0000313" key="7">
    <source>
        <dbReference type="Proteomes" id="UP000494256"/>
    </source>
</evidence>
<evidence type="ECO:0000256" key="1">
    <source>
        <dbReference type="ARBA" id="ARBA00004123"/>
    </source>
</evidence>
<comment type="caution">
    <text evidence="6">The sequence shown here is derived from an EMBL/GenBank/DDBJ whole genome shotgun (WGS) entry which is preliminary data.</text>
</comment>
<evidence type="ECO:0000256" key="3">
    <source>
        <dbReference type="ARBA" id="ARBA00023163"/>
    </source>
</evidence>
<dbReference type="OrthoDB" id="79480at2759"/>
<dbReference type="InterPro" id="IPR011520">
    <property type="entry name" value="Vg_fam"/>
</dbReference>
<keyword evidence="3" id="KW-0804">Transcription</keyword>
<proteinExistence type="predicted"/>
<keyword evidence="2" id="KW-0805">Transcription regulation</keyword>
<dbReference type="PANTHER" id="PTHR15950:SF15">
    <property type="entry name" value="PROTEIN VESTIGIAL"/>
    <property type="match status" value="1"/>
</dbReference>
<dbReference type="GO" id="GO:0006355">
    <property type="term" value="P:regulation of DNA-templated transcription"/>
    <property type="evidence" value="ECO:0007669"/>
    <property type="project" value="InterPro"/>
</dbReference>